<dbReference type="GO" id="GO:0006412">
    <property type="term" value="P:translation"/>
    <property type="evidence" value="ECO:0007669"/>
    <property type="project" value="InterPro"/>
</dbReference>
<dbReference type="Gene3D" id="3.30.420.80">
    <property type="entry name" value="Ribosomal protein S11"/>
    <property type="match status" value="1"/>
</dbReference>
<dbReference type="AlphaFoldDB" id="A0A9N9IC60"/>
<dbReference type="InterPro" id="IPR001971">
    <property type="entry name" value="Ribosomal_uS11"/>
</dbReference>
<dbReference type="GO" id="GO:0005840">
    <property type="term" value="C:ribosome"/>
    <property type="evidence" value="ECO:0007669"/>
    <property type="project" value="UniProtKB-KW"/>
</dbReference>
<feature type="region of interest" description="Disordered" evidence="4">
    <location>
        <begin position="73"/>
        <end position="115"/>
    </location>
</feature>
<keyword evidence="6" id="KW-1185">Reference proteome</keyword>
<dbReference type="SUPFAM" id="SSF53137">
    <property type="entry name" value="Translational machinery components"/>
    <property type="match status" value="1"/>
</dbReference>
<keyword evidence="3" id="KW-0687">Ribonucleoprotein</keyword>
<evidence type="ECO:0000256" key="1">
    <source>
        <dbReference type="ARBA" id="ARBA00006194"/>
    </source>
</evidence>
<dbReference type="Pfam" id="PF00411">
    <property type="entry name" value="Ribosomal_S11"/>
    <property type="match status" value="1"/>
</dbReference>
<evidence type="ECO:0000256" key="4">
    <source>
        <dbReference type="SAM" id="MobiDB-lite"/>
    </source>
</evidence>
<dbReference type="Proteomes" id="UP000789342">
    <property type="component" value="Unassembled WGS sequence"/>
</dbReference>
<reference evidence="5" key="1">
    <citation type="submission" date="2021-06" db="EMBL/GenBank/DDBJ databases">
        <authorList>
            <person name="Kallberg Y."/>
            <person name="Tangrot J."/>
            <person name="Rosling A."/>
        </authorList>
    </citation>
    <scope>NUCLEOTIDE SEQUENCE</scope>
    <source>
        <strain evidence="5">CL551</strain>
    </source>
</reference>
<feature type="non-terminal residue" evidence="5">
    <location>
        <position position="1"/>
    </location>
</feature>
<feature type="compositionally biased region" description="Polar residues" evidence="4">
    <location>
        <begin position="79"/>
        <end position="103"/>
    </location>
</feature>
<evidence type="ECO:0000256" key="3">
    <source>
        <dbReference type="ARBA" id="ARBA00023274"/>
    </source>
</evidence>
<dbReference type="GO" id="GO:1990904">
    <property type="term" value="C:ribonucleoprotein complex"/>
    <property type="evidence" value="ECO:0007669"/>
    <property type="project" value="UniProtKB-KW"/>
</dbReference>
<dbReference type="GO" id="GO:0003735">
    <property type="term" value="F:structural constituent of ribosome"/>
    <property type="evidence" value="ECO:0007669"/>
    <property type="project" value="InterPro"/>
</dbReference>
<name>A0A9N9IC60_9GLOM</name>
<organism evidence="5 6">
    <name type="scientific">Acaulospora morrowiae</name>
    <dbReference type="NCBI Taxonomy" id="94023"/>
    <lineage>
        <taxon>Eukaryota</taxon>
        <taxon>Fungi</taxon>
        <taxon>Fungi incertae sedis</taxon>
        <taxon>Mucoromycota</taxon>
        <taxon>Glomeromycotina</taxon>
        <taxon>Glomeromycetes</taxon>
        <taxon>Diversisporales</taxon>
        <taxon>Acaulosporaceae</taxon>
        <taxon>Acaulospora</taxon>
    </lineage>
</organism>
<dbReference type="EMBL" id="CAJVPV010026078">
    <property type="protein sequence ID" value="CAG8730627.1"/>
    <property type="molecule type" value="Genomic_DNA"/>
</dbReference>
<dbReference type="PANTHER" id="PTHR11759">
    <property type="entry name" value="40S RIBOSOMAL PROTEIN S14/30S RIBOSOMAL PROTEIN S11"/>
    <property type="match status" value="1"/>
</dbReference>
<dbReference type="InterPro" id="IPR036967">
    <property type="entry name" value="Ribosomal_uS11_sf"/>
</dbReference>
<evidence type="ECO:0000313" key="5">
    <source>
        <dbReference type="EMBL" id="CAG8730627.1"/>
    </source>
</evidence>
<comment type="caution">
    <text evidence="5">The sequence shown here is derived from an EMBL/GenBank/DDBJ whole genome shotgun (WGS) entry which is preliminary data.</text>
</comment>
<evidence type="ECO:0000256" key="2">
    <source>
        <dbReference type="ARBA" id="ARBA00022980"/>
    </source>
</evidence>
<proteinExistence type="inferred from homology"/>
<protein>
    <submittedName>
        <fullName evidence="5">14120_t:CDS:1</fullName>
    </submittedName>
</protein>
<dbReference type="OrthoDB" id="1654884at2759"/>
<comment type="similarity">
    <text evidence="1">Belongs to the universal ribosomal protein uS11 family.</text>
</comment>
<accession>A0A9N9IC60</accession>
<gene>
    <name evidence="5" type="ORF">AMORRO_LOCUS13991</name>
</gene>
<sequence length="256" mass="28440">MHDLPTRGKIISTSTYNISDDQRLSPDQSFTPIIEFYVLPTSHVFDQSYPNKSDVDDIGISNLKSLLDEEKRSHFKDANPQSAKETSQPTISHPSTQGFPSDQGSDKNSETLKVSSTATEEYDQFLLNFSNEAEPLKPVAEEEEDTLLNLIKTSKGKQKPSSTQKSSNADVAKLLSDFLLPSEELYRIHIHASYNNTIVTLTNSRKDVLITTSGGIVGFKKAQRGGYEAAHRAAVGLIEKIKDKRINVRNVEILVN</sequence>
<keyword evidence="2" id="KW-0689">Ribosomal protein</keyword>
<evidence type="ECO:0000313" key="6">
    <source>
        <dbReference type="Proteomes" id="UP000789342"/>
    </source>
</evidence>